<evidence type="ECO:0000259" key="2">
    <source>
        <dbReference type="Pfam" id="PF02470"/>
    </source>
</evidence>
<dbReference type="InterPro" id="IPR003399">
    <property type="entry name" value="Mce/MlaD"/>
</dbReference>
<dbReference type="EMBL" id="CP044016">
    <property type="protein sequence ID" value="QES89781.1"/>
    <property type="molecule type" value="Genomic_DNA"/>
</dbReference>
<name>A0A5P2GDU8_9BACT</name>
<evidence type="ECO:0000313" key="4">
    <source>
        <dbReference type="Proteomes" id="UP000292424"/>
    </source>
</evidence>
<proteinExistence type="predicted"/>
<keyword evidence="1" id="KW-1133">Transmembrane helix</keyword>
<keyword evidence="1" id="KW-0472">Membrane</keyword>
<evidence type="ECO:0000313" key="3">
    <source>
        <dbReference type="EMBL" id="QES89781.1"/>
    </source>
</evidence>
<keyword evidence="4" id="KW-1185">Reference proteome</keyword>
<dbReference type="InterPro" id="IPR052336">
    <property type="entry name" value="MlaD_Phospholipid_Transporter"/>
</dbReference>
<reference evidence="3 4" key="1">
    <citation type="submission" date="2019-09" db="EMBL/GenBank/DDBJ databases">
        <title>Complete genome sequence of Arachidicoccus sp. B3-10 isolated from apple orchard soil.</title>
        <authorList>
            <person name="Kim H.S."/>
            <person name="Han K.-I."/>
            <person name="Suh M.K."/>
            <person name="Lee K.C."/>
            <person name="Eom M.K."/>
            <person name="Kim J.-S."/>
            <person name="Kang S.W."/>
            <person name="Sin Y."/>
            <person name="Lee J.-S."/>
        </authorList>
    </citation>
    <scope>NUCLEOTIDE SEQUENCE [LARGE SCALE GENOMIC DNA]</scope>
    <source>
        <strain evidence="3 4">B3-10</strain>
    </source>
</reference>
<evidence type="ECO:0000256" key="1">
    <source>
        <dbReference type="SAM" id="Phobius"/>
    </source>
</evidence>
<dbReference type="KEGG" id="arac:E0W69_014310"/>
<accession>A0A5P2GDU8</accession>
<dbReference type="PANTHER" id="PTHR33371:SF4">
    <property type="entry name" value="INTERMEMBRANE PHOSPHOLIPID TRANSPORT SYSTEM BINDING PROTEIN MLAD"/>
    <property type="match status" value="1"/>
</dbReference>
<organism evidence="3 4">
    <name type="scientific">Rhizosphaericola mali</name>
    <dbReference type="NCBI Taxonomy" id="2545455"/>
    <lineage>
        <taxon>Bacteria</taxon>
        <taxon>Pseudomonadati</taxon>
        <taxon>Bacteroidota</taxon>
        <taxon>Chitinophagia</taxon>
        <taxon>Chitinophagales</taxon>
        <taxon>Chitinophagaceae</taxon>
        <taxon>Rhizosphaericola</taxon>
    </lineage>
</organism>
<protein>
    <submittedName>
        <fullName evidence="3">MCE family protein</fullName>
    </submittedName>
</protein>
<dbReference type="Pfam" id="PF02470">
    <property type="entry name" value="MlaD"/>
    <property type="match status" value="1"/>
</dbReference>
<dbReference type="AlphaFoldDB" id="A0A5P2GDU8"/>
<dbReference type="PANTHER" id="PTHR33371">
    <property type="entry name" value="INTERMEMBRANE PHOSPHOLIPID TRANSPORT SYSTEM BINDING PROTEIN MLAD-RELATED"/>
    <property type="match status" value="1"/>
</dbReference>
<dbReference type="OrthoDB" id="9769132at2"/>
<feature type="transmembrane region" description="Helical" evidence="1">
    <location>
        <begin position="9"/>
        <end position="27"/>
    </location>
</feature>
<dbReference type="Proteomes" id="UP000292424">
    <property type="component" value="Chromosome"/>
</dbReference>
<keyword evidence="1" id="KW-0812">Transmembrane</keyword>
<sequence>MKISNETKIGALTLITIVLLFLGFNFLKGKNLFKSGFFLNATFPNAKGLQPSNPVIINGYQVGTVYELKAADNNIGAINIEIKLNEAFNIPKNSVAVIESNPLGTGKINIKLGNGTSFFVSGDFIQTQDDPGMLGALTSKLGPTADNLASALSHMDTLLINLNTVLNDGNKGSIAGILANMQKMTAQFAVASSSLNTMLDQKNGALAKTMNHVESITGNLASNNEKINNSVSNLEKTTAQLSEADIKGISAKLNDAMVQLNTAMTNLNGQLSGTKGTAGALLNDRALYNNINNTVQSLNTLMDDLRVHPKRYVNISIFGKKDKKNYLTEPLNADSLKTANAQ</sequence>
<feature type="domain" description="Mce/MlaD" evidence="2">
    <location>
        <begin position="39"/>
        <end position="103"/>
    </location>
</feature>
<gene>
    <name evidence="3" type="ORF">E0W69_014310</name>
</gene>
<dbReference type="RefSeq" id="WP_131330739.1">
    <property type="nucleotide sequence ID" value="NZ_CP044016.1"/>
</dbReference>